<proteinExistence type="predicted"/>
<dbReference type="EMBL" id="PQFF01000049">
    <property type="protein sequence ID" value="RHZ86301.1"/>
    <property type="molecule type" value="Genomic_DNA"/>
</dbReference>
<gene>
    <name evidence="1" type="ORF">Glove_52g11</name>
</gene>
<name>A0A397JE29_9GLOM</name>
<protein>
    <submittedName>
        <fullName evidence="1">Uncharacterized protein</fullName>
    </submittedName>
</protein>
<sequence length="100" mass="11587">MTKNRPISKSIHMIMSSLIPRGVKCTNSRNQTRETPQEVEDVESFLIFWQNDYIVTCYEDVILTTINQKQQLTQIFYLPAVLRIGPCGKFSTSSIRIEFV</sequence>
<evidence type="ECO:0000313" key="2">
    <source>
        <dbReference type="Proteomes" id="UP000266861"/>
    </source>
</evidence>
<accession>A0A397JE29</accession>
<reference evidence="1 2" key="1">
    <citation type="submission" date="2018-08" db="EMBL/GenBank/DDBJ databases">
        <title>Genome and evolution of the arbuscular mycorrhizal fungus Diversispora epigaea (formerly Glomus versiforme) and its bacterial endosymbionts.</title>
        <authorList>
            <person name="Sun X."/>
            <person name="Fei Z."/>
            <person name="Harrison M."/>
        </authorList>
    </citation>
    <scope>NUCLEOTIDE SEQUENCE [LARGE SCALE GENOMIC DNA]</scope>
    <source>
        <strain evidence="1 2">IT104</strain>
    </source>
</reference>
<keyword evidence="2" id="KW-1185">Reference proteome</keyword>
<dbReference type="AlphaFoldDB" id="A0A397JE29"/>
<organism evidence="1 2">
    <name type="scientific">Diversispora epigaea</name>
    <dbReference type="NCBI Taxonomy" id="1348612"/>
    <lineage>
        <taxon>Eukaryota</taxon>
        <taxon>Fungi</taxon>
        <taxon>Fungi incertae sedis</taxon>
        <taxon>Mucoromycota</taxon>
        <taxon>Glomeromycotina</taxon>
        <taxon>Glomeromycetes</taxon>
        <taxon>Diversisporales</taxon>
        <taxon>Diversisporaceae</taxon>
        <taxon>Diversispora</taxon>
    </lineage>
</organism>
<dbReference type="Proteomes" id="UP000266861">
    <property type="component" value="Unassembled WGS sequence"/>
</dbReference>
<comment type="caution">
    <text evidence="1">The sequence shown here is derived from an EMBL/GenBank/DDBJ whole genome shotgun (WGS) entry which is preliminary data.</text>
</comment>
<evidence type="ECO:0000313" key="1">
    <source>
        <dbReference type="EMBL" id="RHZ86301.1"/>
    </source>
</evidence>